<proteinExistence type="inferred from homology"/>
<keyword evidence="2" id="KW-0227">DNA damage</keyword>
<reference evidence="6" key="1">
    <citation type="submission" date="2016-02" db="EMBL/GenBank/DDBJ databases">
        <title>Comparative genomics of biotechnologically important yeasts.</title>
        <authorList>
            <consortium name="DOE Joint Genome Institute"/>
            <person name="Riley R."/>
            <person name="Haridas S."/>
            <person name="Wolfe K.H."/>
            <person name="Lopes M.R."/>
            <person name="Hittinger C.T."/>
            <person name="Goker M."/>
            <person name="Salamov A."/>
            <person name="Wisecaver J."/>
            <person name="Long T.M."/>
            <person name="Aerts A.L."/>
            <person name="Barry K."/>
            <person name="Choi C."/>
            <person name="Clum A."/>
            <person name="Coughlan A.Y."/>
            <person name="Deshpande S."/>
            <person name="Douglass A.P."/>
            <person name="Hanson S.J."/>
            <person name="Klenk H.-P."/>
            <person name="Labutti K."/>
            <person name="Lapidus A."/>
            <person name="Lindquist E."/>
            <person name="Lipzen A."/>
            <person name="Meier-Kolthoff J.P."/>
            <person name="Ohm R.A."/>
            <person name="Otillar R.P."/>
            <person name="Pangilinan J."/>
            <person name="Peng Y."/>
            <person name="Rokas A."/>
            <person name="Rosa C.A."/>
            <person name="Scheuner C."/>
            <person name="Sibirny A.A."/>
            <person name="Slot J.C."/>
            <person name="Stielow J.B."/>
            <person name="Sun H."/>
            <person name="Kurtzman C.P."/>
            <person name="Blackwell M."/>
            <person name="Jeffries T.W."/>
            <person name="Grigoriev I.V."/>
        </authorList>
    </citation>
    <scope>NUCLEOTIDE SEQUENCE [LARGE SCALE GENOMIC DNA]</scope>
    <source>
        <strain evidence="6">NRRL Y-17796</strain>
    </source>
</reference>
<dbReference type="GO" id="GO:0005634">
    <property type="term" value="C:nucleus"/>
    <property type="evidence" value="ECO:0007669"/>
    <property type="project" value="TreeGrafter"/>
</dbReference>
<protein>
    <recommendedName>
        <fullName evidence="7">DNA repair protein RAD52</fullName>
    </recommendedName>
</protein>
<dbReference type="GO" id="GO:0000724">
    <property type="term" value="P:double-strand break repair via homologous recombination"/>
    <property type="evidence" value="ECO:0007669"/>
    <property type="project" value="TreeGrafter"/>
</dbReference>
<dbReference type="OrthoDB" id="206565at2759"/>
<dbReference type="PANTHER" id="PTHR12132">
    <property type="entry name" value="DNA REPAIR AND RECOMBINATION PROTEIN RAD52, RAD59"/>
    <property type="match status" value="1"/>
</dbReference>
<evidence type="ECO:0000256" key="3">
    <source>
        <dbReference type="ARBA" id="ARBA00023172"/>
    </source>
</evidence>
<evidence type="ECO:0008006" key="7">
    <source>
        <dbReference type="Google" id="ProtNLM"/>
    </source>
</evidence>
<dbReference type="PANTHER" id="PTHR12132:SF5">
    <property type="match status" value="1"/>
</dbReference>
<dbReference type="Proteomes" id="UP000095023">
    <property type="component" value="Unassembled WGS sequence"/>
</dbReference>
<dbReference type="GO" id="GO:0045002">
    <property type="term" value="P:double-strand break repair via single-strand annealing"/>
    <property type="evidence" value="ECO:0007669"/>
    <property type="project" value="TreeGrafter"/>
</dbReference>
<dbReference type="Gene3D" id="3.30.390.80">
    <property type="entry name" value="DNA repair protein Rad52/59/22"/>
    <property type="match status" value="1"/>
</dbReference>
<dbReference type="AlphaFoldDB" id="A0A1E4TFN8"/>
<keyword evidence="4" id="KW-0234">DNA repair</keyword>
<evidence type="ECO:0000256" key="1">
    <source>
        <dbReference type="ARBA" id="ARBA00006638"/>
    </source>
</evidence>
<dbReference type="InterPro" id="IPR042525">
    <property type="entry name" value="Rad52_Rad59_Rad22_sf"/>
</dbReference>
<keyword evidence="6" id="KW-1185">Reference proteome</keyword>
<dbReference type="SUPFAM" id="SSF54768">
    <property type="entry name" value="dsRNA-binding domain-like"/>
    <property type="match status" value="1"/>
</dbReference>
<evidence type="ECO:0000256" key="2">
    <source>
        <dbReference type="ARBA" id="ARBA00022763"/>
    </source>
</evidence>
<comment type="similarity">
    <text evidence="1">Belongs to the RAD52 family.</text>
</comment>
<evidence type="ECO:0000313" key="6">
    <source>
        <dbReference type="Proteomes" id="UP000095023"/>
    </source>
</evidence>
<evidence type="ECO:0000313" key="5">
    <source>
        <dbReference type="EMBL" id="ODV90592.1"/>
    </source>
</evidence>
<dbReference type="GO" id="GO:0006312">
    <property type="term" value="P:mitotic recombination"/>
    <property type="evidence" value="ECO:0007669"/>
    <property type="project" value="TreeGrafter"/>
</dbReference>
<gene>
    <name evidence="5" type="ORF">CANCADRAFT_24941</name>
</gene>
<evidence type="ECO:0000256" key="4">
    <source>
        <dbReference type="ARBA" id="ARBA00023204"/>
    </source>
</evidence>
<keyword evidence="3" id="KW-0233">DNA recombination</keyword>
<dbReference type="InterPro" id="IPR041247">
    <property type="entry name" value="Rad52_fam"/>
</dbReference>
<name>A0A1E4TFN8_9ASCO</name>
<dbReference type="InterPro" id="IPR007232">
    <property type="entry name" value="Rad52_Rad59_Rad22"/>
</dbReference>
<dbReference type="Pfam" id="PF04098">
    <property type="entry name" value="Rad52_Rad22"/>
    <property type="match status" value="1"/>
</dbReference>
<feature type="non-terminal residue" evidence="5">
    <location>
        <position position="101"/>
    </location>
</feature>
<sequence length="101" mass="11412">MYRYLEVGNSFRLANDIFGFDGWSSQILQLSTEHVEQVKSNYIIVSTAVVRIILRDGTTREDTGVGICENVRSFGTAFDKSRKSAISDGYKRCFKQFGDSL</sequence>
<dbReference type="EMBL" id="KV453842">
    <property type="protein sequence ID" value="ODV90592.1"/>
    <property type="molecule type" value="Genomic_DNA"/>
</dbReference>
<accession>A0A1E4TFN8</accession>
<organism evidence="5 6">
    <name type="scientific">Tortispora caseinolytica NRRL Y-17796</name>
    <dbReference type="NCBI Taxonomy" id="767744"/>
    <lineage>
        <taxon>Eukaryota</taxon>
        <taxon>Fungi</taxon>
        <taxon>Dikarya</taxon>
        <taxon>Ascomycota</taxon>
        <taxon>Saccharomycotina</taxon>
        <taxon>Trigonopsidomycetes</taxon>
        <taxon>Trigonopsidales</taxon>
        <taxon>Trigonopsidaceae</taxon>
        <taxon>Tortispora</taxon>
    </lineage>
</organism>